<dbReference type="EMBL" id="JBHRZF010000168">
    <property type="protein sequence ID" value="MFC3861976.1"/>
    <property type="molecule type" value="Genomic_DNA"/>
</dbReference>
<gene>
    <name evidence="2" type="ORF">ACFOPQ_14500</name>
</gene>
<dbReference type="Proteomes" id="UP001595748">
    <property type="component" value="Unassembled WGS sequence"/>
</dbReference>
<organism evidence="2 3">
    <name type="scientific">Deinococcus antarcticus</name>
    <dbReference type="NCBI Taxonomy" id="1298767"/>
    <lineage>
        <taxon>Bacteria</taxon>
        <taxon>Thermotogati</taxon>
        <taxon>Deinococcota</taxon>
        <taxon>Deinococci</taxon>
        <taxon>Deinococcales</taxon>
        <taxon>Deinococcaceae</taxon>
        <taxon>Deinococcus</taxon>
    </lineage>
</organism>
<feature type="chain" id="PRO_5047106472" description="LPS-assembly protein LptD" evidence="1">
    <location>
        <begin position="29"/>
        <end position="953"/>
    </location>
</feature>
<evidence type="ECO:0000256" key="1">
    <source>
        <dbReference type="SAM" id="SignalP"/>
    </source>
</evidence>
<proteinExistence type="predicted"/>
<accession>A0ABV8A9P7</accession>
<evidence type="ECO:0008006" key="4">
    <source>
        <dbReference type="Google" id="ProtNLM"/>
    </source>
</evidence>
<keyword evidence="3" id="KW-1185">Reference proteome</keyword>
<dbReference type="InterPro" id="IPR050218">
    <property type="entry name" value="LptD"/>
</dbReference>
<feature type="signal peptide" evidence="1">
    <location>
        <begin position="1"/>
        <end position="28"/>
    </location>
</feature>
<reference evidence="3" key="1">
    <citation type="journal article" date="2019" name="Int. J. Syst. Evol. Microbiol.">
        <title>The Global Catalogue of Microorganisms (GCM) 10K type strain sequencing project: providing services to taxonomists for standard genome sequencing and annotation.</title>
        <authorList>
            <consortium name="The Broad Institute Genomics Platform"/>
            <consortium name="The Broad Institute Genome Sequencing Center for Infectious Disease"/>
            <person name="Wu L."/>
            <person name="Ma J."/>
        </authorList>
    </citation>
    <scope>NUCLEOTIDE SEQUENCE [LARGE SCALE GENOMIC DNA]</scope>
    <source>
        <strain evidence="3">CCTCC AB 2013263</strain>
    </source>
</reference>
<evidence type="ECO:0000313" key="2">
    <source>
        <dbReference type="EMBL" id="MFC3861976.1"/>
    </source>
</evidence>
<dbReference type="PANTHER" id="PTHR30189">
    <property type="entry name" value="LPS-ASSEMBLY PROTEIN"/>
    <property type="match status" value="1"/>
</dbReference>
<sequence length="953" mass="104805">MTSRPGRRRRKAALAVLFGLTWLSGAQARTVKIVTAQTLELRNQDDQEIVIISGENVEIRLDDDIIRARRVEFNRTRRTLTLVGYATYHTAKDGQDLTGNDLVVDLGSEALTGQDVLVSDADLEIRGAAVERVPGQLRANGGYFTPCAKCGRTPNDYAFRASQLVVYPGDRLIAYRAQLLIADRPVLYLPVVVIPLNDQSRQPRLAYSNGQPDGRTVELDLPFAVGSNILGTTLLRYYQYRSPSLGGGVDMRVYAPTRFIDSADLYFLALPRPLTINSAGEYEAQRGYDTDINFSVKGRIPLSLALKDMTYSLNVVRRDIGLLSTDPRRGVTLLDFWAQVDYPKFSVRLNHYDRYGPEPTTGLTTPLKTPEVIVDVKPFTVPLGGLGDVNADFKFTVGQYTAASNPLSRIASTQGLNYETSRLEEQHTLSYTRPLWRGAELTASNSFTGRYYGNGARTVQLEFGAKFTQRWAGSNTFSVEQRYLRYEGTSPFAFDTVSRRLSAPLDVRLDTVPAPGATFNVRYSRDGFLQSGQTKRNETFGVSGSVNRKPLSATYSLNYDFATEDLAASSFSVTLGDPDSGKLTYVKPTPAVPATPTSPAIPARAGYYKRSSAWPYPNLTLTVSGGYEPLTRVQPITVKATVTDGSVRTNYFSVSGTYDLQGHAETLRLAGGKLTGEERNLTTLSVNYNAASTFDTVLNPFSVSGTETLNLRTPRLSGDHTLTWRGYTFKTSHSLALEQPDTARESGTVSFSVGNQAGAATNWQLTYGGPYDLRRGGFTRPQLNGSFKTTAPGQRLAATASVNLPGLDQQRTELSQASLNAAWQKGRFAVSGQASYSRLRSGTYPDDTAYDTLIVDPLRVGVGLGRGPRPDVYLTASLRQTFKYVNGVRQDEKPISPVFGITWDRCCWALQGEYDVGLKRLRVAIGLPGQTYSIFDRLNGSNSYPITPYVPTY</sequence>
<protein>
    <recommendedName>
        <fullName evidence="4">LPS-assembly protein LptD</fullName>
    </recommendedName>
</protein>
<keyword evidence="1" id="KW-0732">Signal</keyword>
<dbReference type="RefSeq" id="WP_380079401.1">
    <property type="nucleotide sequence ID" value="NZ_JBHRZF010000168.1"/>
</dbReference>
<dbReference type="PANTHER" id="PTHR30189:SF1">
    <property type="entry name" value="LPS-ASSEMBLY PROTEIN LPTD"/>
    <property type="match status" value="1"/>
</dbReference>
<name>A0ABV8A9P7_9DEIO</name>
<comment type="caution">
    <text evidence="2">The sequence shown here is derived from an EMBL/GenBank/DDBJ whole genome shotgun (WGS) entry which is preliminary data.</text>
</comment>
<evidence type="ECO:0000313" key="3">
    <source>
        <dbReference type="Proteomes" id="UP001595748"/>
    </source>
</evidence>